<proteinExistence type="predicted"/>
<evidence type="ECO:0000313" key="3">
    <source>
        <dbReference type="Proteomes" id="UP000777438"/>
    </source>
</evidence>
<name>A0A9P8W9S5_9HYPO</name>
<evidence type="ECO:0000256" key="1">
    <source>
        <dbReference type="ARBA" id="ARBA00023002"/>
    </source>
</evidence>
<gene>
    <name evidence="2" type="ORF">B0T10DRAFT_483226</name>
</gene>
<dbReference type="PANTHER" id="PTHR35870">
    <property type="entry name" value="PROTEIN, PUTATIVE (AFU_ORTHOLOGUE AFUA_5G03330)-RELATED"/>
    <property type="match status" value="1"/>
</dbReference>
<comment type="caution">
    <text evidence="2">The sequence shown here is derived from an EMBL/GenBank/DDBJ whole genome shotgun (WGS) entry which is preliminary data.</text>
</comment>
<keyword evidence="1" id="KW-0560">Oxidoreductase</keyword>
<protein>
    <submittedName>
        <fullName evidence="2">Uncharacterized protein</fullName>
    </submittedName>
</protein>
<keyword evidence="3" id="KW-1185">Reference proteome</keyword>
<dbReference type="OrthoDB" id="10004862at2759"/>
<accession>A0A9P8W9S5</accession>
<sequence length="476" mass="53777">MLLSRPPWTVFARHASRAAGAAAYKSYATMTTPFNIHVEAKDAGLMGLKLGTEEAAKVTELLQTDLEKHHVFFNAAGYHDHLTHHLLTLYGTGASARDLQKAFDANKSYQLKAMKPRQDLVQEMEKDWDSAKDSVGKGRQYATFLNFFQNEIGRIGYKQVLLEYLFKDDERGRDLQSRLFGGLLHPLIQLSYGLEWEQPAIIASAMAQISVHSNGLYQYLTQCQSASASRPPDAAPVGSVCDFYTDITKNDKLMASARAEDTENPYYGILCNALDDMVELASRVRVKPDELDEKTAEMLHVSAYVCAAAAFHPPHVPKFDFFMIHQLTAAPFFLTLNKQSWIPTPTKVHLLESKIRMDMLQYLARGCPRLRPESLFAYTPADASQLVSKPEDLLPRIHAIVDDGHTVKVARAMMLAQRVSQPYKDRPWILVKDDDAWLSMLYLLVDANECWDVKWVRGAGFEQAWQGIPKQENHRL</sequence>
<reference evidence="2 3" key="1">
    <citation type="journal article" date="2021" name="Nat. Commun.">
        <title>Genetic determinants of endophytism in the Arabidopsis root mycobiome.</title>
        <authorList>
            <person name="Mesny F."/>
            <person name="Miyauchi S."/>
            <person name="Thiergart T."/>
            <person name="Pickel B."/>
            <person name="Atanasova L."/>
            <person name="Karlsson M."/>
            <person name="Huettel B."/>
            <person name="Barry K.W."/>
            <person name="Haridas S."/>
            <person name="Chen C."/>
            <person name="Bauer D."/>
            <person name="Andreopoulos W."/>
            <person name="Pangilinan J."/>
            <person name="LaButti K."/>
            <person name="Riley R."/>
            <person name="Lipzen A."/>
            <person name="Clum A."/>
            <person name="Drula E."/>
            <person name="Henrissat B."/>
            <person name="Kohler A."/>
            <person name="Grigoriev I.V."/>
            <person name="Martin F.M."/>
            <person name="Hacquard S."/>
        </authorList>
    </citation>
    <scope>NUCLEOTIDE SEQUENCE [LARGE SCALE GENOMIC DNA]</scope>
    <source>
        <strain evidence="2 3">MPI-CAGE-CH-0241</strain>
    </source>
</reference>
<dbReference type="Proteomes" id="UP000777438">
    <property type="component" value="Unassembled WGS sequence"/>
</dbReference>
<dbReference type="InterPro" id="IPR025337">
    <property type="entry name" value="Questin_oxidase-like"/>
</dbReference>
<dbReference type="GO" id="GO:0016491">
    <property type="term" value="F:oxidoreductase activity"/>
    <property type="evidence" value="ECO:0007669"/>
    <property type="project" value="UniProtKB-KW"/>
</dbReference>
<dbReference type="AlphaFoldDB" id="A0A9P8W9S5"/>
<dbReference type="PANTHER" id="PTHR35870:SF1">
    <property type="entry name" value="PROTEIN, PUTATIVE (AFU_ORTHOLOGUE AFUA_5G03330)-RELATED"/>
    <property type="match status" value="1"/>
</dbReference>
<dbReference type="Pfam" id="PF14027">
    <property type="entry name" value="Questin_oxidase"/>
    <property type="match status" value="1"/>
</dbReference>
<organism evidence="2 3">
    <name type="scientific">Thelonectria olida</name>
    <dbReference type="NCBI Taxonomy" id="1576542"/>
    <lineage>
        <taxon>Eukaryota</taxon>
        <taxon>Fungi</taxon>
        <taxon>Dikarya</taxon>
        <taxon>Ascomycota</taxon>
        <taxon>Pezizomycotina</taxon>
        <taxon>Sordariomycetes</taxon>
        <taxon>Hypocreomycetidae</taxon>
        <taxon>Hypocreales</taxon>
        <taxon>Nectriaceae</taxon>
        <taxon>Thelonectria</taxon>
    </lineage>
</organism>
<evidence type="ECO:0000313" key="2">
    <source>
        <dbReference type="EMBL" id="KAH6892174.1"/>
    </source>
</evidence>
<dbReference type="EMBL" id="JAGPYM010000007">
    <property type="protein sequence ID" value="KAH6892174.1"/>
    <property type="molecule type" value="Genomic_DNA"/>
</dbReference>